<comment type="caution">
    <text evidence="3">The sequence shown here is derived from an EMBL/GenBank/DDBJ whole genome shotgun (WGS) entry which is preliminary data.</text>
</comment>
<dbReference type="InterPro" id="IPR056107">
    <property type="entry name" value="DUF7690"/>
</dbReference>
<protein>
    <submittedName>
        <fullName evidence="3">Uncharacterized protein</fullName>
    </submittedName>
</protein>
<name>A0A9W6B7G7_9FLAO</name>
<organism evidence="3 4">
    <name type="scientific">Neptunitalea chrysea</name>
    <dbReference type="NCBI Taxonomy" id="1647581"/>
    <lineage>
        <taxon>Bacteria</taxon>
        <taxon>Pseudomonadati</taxon>
        <taxon>Bacteroidota</taxon>
        <taxon>Flavobacteriia</taxon>
        <taxon>Flavobacteriales</taxon>
        <taxon>Flavobacteriaceae</taxon>
        <taxon>Neptunitalea</taxon>
    </lineage>
</organism>
<dbReference type="RefSeq" id="WP_281756315.1">
    <property type="nucleotide sequence ID" value="NZ_BRVP01000029.1"/>
</dbReference>
<evidence type="ECO:0000259" key="2">
    <source>
        <dbReference type="Pfam" id="PF24739"/>
    </source>
</evidence>
<evidence type="ECO:0000259" key="1">
    <source>
        <dbReference type="Pfam" id="PF24736"/>
    </source>
</evidence>
<evidence type="ECO:0000313" key="3">
    <source>
        <dbReference type="EMBL" id="GLB53980.1"/>
    </source>
</evidence>
<evidence type="ECO:0000313" key="4">
    <source>
        <dbReference type="Proteomes" id="UP001143545"/>
    </source>
</evidence>
<accession>A0A9W6B7G7</accession>
<feature type="domain" description="DUF7690" evidence="2">
    <location>
        <begin position="1"/>
        <end position="88"/>
    </location>
</feature>
<sequence>MKANNKFENLDLEFWANIKLLNQRLGYTIRKTKKNPEGGFVVPSIEDIIRVFSDEGLSTKRLIEKDKLTDFGQLVVDYMQFRGDILTNEVEPNLMNKDQAKKLFYEMKKANKPKCPLPMNKQKNEKKDHSFLTGLVNMIVEKNKGELDCDYDPKELTAITQDGFPIRTLSRRVDGAFPSVIDPKAIWEIKEYYYTTTFGSRVADGVYETQLDGWELWETKVNTGIEVKHYLFVDDHFTWWGMGRSYLCRLIDTIHMGLVTEVIFGKEVVTRLPEIVKTWANDE</sequence>
<dbReference type="AlphaFoldDB" id="A0A9W6B7G7"/>
<dbReference type="Pfam" id="PF24736">
    <property type="entry name" value="DUF7687"/>
    <property type="match status" value="1"/>
</dbReference>
<dbReference type="Pfam" id="PF24739">
    <property type="entry name" value="DUF7690"/>
    <property type="match status" value="1"/>
</dbReference>
<feature type="domain" description="DUF7687" evidence="1">
    <location>
        <begin position="95"/>
        <end position="279"/>
    </location>
</feature>
<dbReference type="InterPro" id="IPR056104">
    <property type="entry name" value="DUF7687"/>
</dbReference>
<proteinExistence type="predicted"/>
<keyword evidence="4" id="KW-1185">Reference proteome</keyword>
<dbReference type="EMBL" id="BRVP01000029">
    <property type="protein sequence ID" value="GLB53980.1"/>
    <property type="molecule type" value="Genomic_DNA"/>
</dbReference>
<gene>
    <name evidence="3" type="ORF">NBRC110019_30210</name>
</gene>
<reference evidence="3" key="1">
    <citation type="submission" date="2022-07" db="EMBL/GenBank/DDBJ databases">
        <title>Taxonomy of Novel Oxalotrophic and Methylotrophic Bacteria.</title>
        <authorList>
            <person name="Sahin N."/>
            <person name="Tani A."/>
        </authorList>
    </citation>
    <scope>NUCLEOTIDE SEQUENCE</scope>
    <source>
        <strain evidence="3">AM327</strain>
    </source>
</reference>
<dbReference type="Proteomes" id="UP001143545">
    <property type="component" value="Unassembled WGS sequence"/>
</dbReference>